<protein>
    <submittedName>
        <fullName evidence="1">Uncharacterized protein</fullName>
    </submittedName>
</protein>
<reference evidence="1" key="1">
    <citation type="submission" date="2018-04" db="EMBL/GenBank/DDBJ databases">
        <title>Transcriptome assembly of Sipha flava.</title>
        <authorList>
            <person name="Scully E.D."/>
            <person name="Geib S.M."/>
            <person name="Palmer N.A."/>
            <person name="Koch K."/>
            <person name="Bradshaw J."/>
            <person name="Heng-Moss T."/>
            <person name="Sarath G."/>
        </authorList>
    </citation>
    <scope>NUCLEOTIDE SEQUENCE</scope>
</reference>
<dbReference type="EMBL" id="GGMS01009232">
    <property type="protein sequence ID" value="MBY78435.1"/>
    <property type="molecule type" value="Transcribed_RNA"/>
</dbReference>
<gene>
    <name evidence="1" type="ORF">g.27316</name>
</gene>
<proteinExistence type="predicted"/>
<dbReference type="AlphaFoldDB" id="A0A2S2QL00"/>
<evidence type="ECO:0000313" key="1">
    <source>
        <dbReference type="EMBL" id="MBY78435.1"/>
    </source>
</evidence>
<accession>A0A2S2QL00</accession>
<sequence length="132" mass="14874">MIIHRLFSDSSELVRAFTLLIHEHNKRAIAIVTLLMMSYDPYRSRCLPSGYFQAAKSFTARQHVFVTLYVIGHGAAAGTWMDDRPGFVAPKAHVPTCDTRVSDLPTKRKRVSTVVPNAHRIARAYCGQKEKC</sequence>
<organism evidence="1">
    <name type="scientific">Sipha flava</name>
    <name type="common">yellow sugarcane aphid</name>
    <dbReference type="NCBI Taxonomy" id="143950"/>
    <lineage>
        <taxon>Eukaryota</taxon>
        <taxon>Metazoa</taxon>
        <taxon>Ecdysozoa</taxon>
        <taxon>Arthropoda</taxon>
        <taxon>Hexapoda</taxon>
        <taxon>Insecta</taxon>
        <taxon>Pterygota</taxon>
        <taxon>Neoptera</taxon>
        <taxon>Paraneoptera</taxon>
        <taxon>Hemiptera</taxon>
        <taxon>Sternorrhyncha</taxon>
        <taxon>Aphidomorpha</taxon>
        <taxon>Aphidoidea</taxon>
        <taxon>Aphididae</taxon>
        <taxon>Sipha</taxon>
    </lineage>
</organism>
<name>A0A2S2QL00_9HEMI</name>